<protein>
    <submittedName>
        <fullName evidence="3">SDR family oxidoreductase</fullName>
    </submittedName>
</protein>
<dbReference type="GO" id="GO:0016616">
    <property type="term" value="F:oxidoreductase activity, acting on the CH-OH group of donors, NAD or NADP as acceptor"/>
    <property type="evidence" value="ECO:0007669"/>
    <property type="project" value="TreeGrafter"/>
</dbReference>
<organism evidence="3 4">
    <name type="scientific">Leucobacter chromiisoli</name>
    <dbReference type="NCBI Taxonomy" id="2796471"/>
    <lineage>
        <taxon>Bacteria</taxon>
        <taxon>Bacillati</taxon>
        <taxon>Actinomycetota</taxon>
        <taxon>Actinomycetes</taxon>
        <taxon>Micrococcales</taxon>
        <taxon>Microbacteriaceae</taxon>
        <taxon>Leucobacter</taxon>
    </lineage>
</organism>
<dbReference type="InterPro" id="IPR002347">
    <property type="entry name" value="SDR_fam"/>
</dbReference>
<dbReference type="SUPFAM" id="SSF51735">
    <property type="entry name" value="NAD(P)-binding Rossmann-fold domains"/>
    <property type="match status" value="1"/>
</dbReference>
<dbReference type="PANTHER" id="PTHR42760:SF115">
    <property type="entry name" value="3-OXOACYL-[ACYL-CARRIER-PROTEIN] REDUCTASE FABG"/>
    <property type="match status" value="1"/>
</dbReference>
<reference evidence="3" key="1">
    <citation type="submission" date="2020-12" db="EMBL/GenBank/DDBJ databases">
        <title>Leucobacter sp. CAS1, isolated from Chromium sludge.</title>
        <authorList>
            <person name="Xu Z."/>
        </authorList>
    </citation>
    <scope>NUCLEOTIDE SEQUENCE</scope>
    <source>
        <strain evidence="3">CSA1</strain>
    </source>
</reference>
<sequence length="253" mass="26138">MLENKIAVVTGAAGLIGRATAEALRREGAVVVGMDRRDAPHACDRFIVAELSDEEAVAAAFARVDAEFGRLDVLCSNAGIAPAEDGSVISTDLSAWEMTVRANLTSMFLVNKHGIPLMLRGGGGSLVNTASMLGSLGSAVPGIAYSATKGGVLALTADIAVEFAKQGLRANTVSPGPVETPLFTELVDEEGRRRRLDFVPTGRFTHAEEVAEAIVFLASDRSSHVNGLDLKIDGGASISFVTAPAAPASPPGP</sequence>
<proteinExistence type="inferred from homology"/>
<dbReference type="Gene3D" id="3.40.50.720">
    <property type="entry name" value="NAD(P)-binding Rossmann-like Domain"/>
    <property type="match status" value="1"/>
</dbReference>
<name>A0A934Q5X1_9MICO</name>
<comment type="similarity">
    <text evidence="1">Belongs to the short-chain dehydrogenases/reductases (SDR) family.</text>
</comment>
<dbReference type="EMBL" id="JAEHOH010000001">
    <property type="protein sequence ID" value="MBK0417462.1"/>
    <property type="molecule type" value="Genomic_DNA"/>
</dbReference>
<keyword evidence="4" id="KW-1185">Reference proteome</keyword>
<dbReference type="PRINTS" id="PR00080">
    <property type="entry name" value="SDRFAMILY"/>
</dbReference>
<dbReference type="FunFam" id="3.40.50.720:FF:000084">
    <property type="entry name" value="Short-chain dehydrogenase reductase"/>
    <property type="match status" value="1"/>
</dbReference>
<dbReference type="InterPro" id="IPR036291">
    <property type="entry name" value="NAD(P)-bd_dom_sf"/>
</dbReference>
<evidence type="ECO:0000313" key="4">
    <source>
        <dbReference type="Proteomes" id="UP000608530"/>
    </source>
</evidence>
<comment type="caution">
    <text evidence="3">The sequence shown here is derived from an EMBL/GenBank/DDBJ whole genome shotgun (WGS) entry which is preliminary data.</text>
</comment>
<dbReference type="AlphaFoldDB" id="A0A934Q5X1"/>
<dbReference type="PANTHER" id="PTHR42760">
    <property type="entry name" value="SHORT-CHAIN DEHYDROGENASES/REDUCTASES FAMILY MEMBER"/>
    <property type="match status" value="1"/>
</dbReference>
<dbReference type="Proteomes" id="UP000608530">
    <property type="component" value="Unassembled WGS sequence"/>
</dbReference>
<gene>
    <name evidence="3" type="ORF">JD276_00215</name>
</gene>
<dbReference type="Pfam" id="PF13561">
    <property type="entry name" value="adh_short_C2"/>
    <property type="match status" value="1"/>
</dbReference>
<evidence type="ECO:0000256" key="1">
    <source>
        <dbReference type="ARBA" id="ARBA00006484"/>
    </source>
</evidence>
<dbReference type="RefSeq" id="WP_200112581.1">
    <property type="nucleotide sequence ID" value="NZ_JAEHOH010000001.1"/>
</dbReference>
<evidence type="ECO:0000313" key="3">
    <source>
        <dbReference type="EMBL" id="MBK0417462.1"/>
    </source>
</evidence>
<keyword evidence="2" id="KW-0560">Oxidoreductase</keyword>
<dbReference type="PRINTS" id="PR00081">
    <property type="entry name" value="GDHRDH"/>
</dbReference>
<evidence type="ECO:0000256" key="2">
    <source>
        <dbReference type="ARBA" id="ARBA00023002"/>
    </source>
</evidence>
<accession>A0A934Q5X1</accession>
<dbReference type="CDD" id="cd05233">
    <property type="entry name" value="SDR_c"/>
    <property type="match status" value="1"/>
</dbReference>